<dbReference type="SUPFAM" id="SSF47459">
    <property type="entry name" value="HLH, helix-loop-helix DNA-binding domain"/>
    <property type="match status" value="1"/>
</dbReference>
<dbReference type="EMBL" id="JADCNL010000088">
    <property type="protein sequence ID" value="KAG0450755.1"/>
    <property type="molecule type" value="Genomic_DNA"/>
</dbReference>
<name>A0A835PBV9_VANPL</name>
<dbReference type="Proteomes" id="UP000636800">
    <property type="component" value="Unassembled WGS sequence"/>
</dbReference>
<feature type="coiled-coil region" evidence="4">
    <location>
        <begin position="338"/>
        <end position="365"/>
    </location>
</feature>
<dbReference type="InterPro" id="IPR036638">
    <property type="entry name" value="HLH_DNA-bd_sf"/>
</dbReference>
<evidence type="ECO:0000259" key="6">
    <source>
        <dbReference type="PROSITE" id="PS50888"/>
    </source>
</evidence>
<dbReference type="PROSITE" id="PS50888">
    <property type="entry name" value="BHLH"/>
    <property type="match status" value="1"/>
</dbReference>
<dbReference type="GO" id="GO:0046983">
    <property type="term" value="F:protein dimerization activity"/>
    <property type="evidence" value="ECO:0007669"/>
    <property type="project" value="InterPro"/>
</dbReference>
<feature type="compositionally biased region" description="Low complexity" evidence="5">
    <location>
        <begin position="132"/>
        <end position="153"/>
    </location>
</feature>
<keyword evidence="3" id="KW-0804">Transcription</keyword>
<evidence type="ECO:0000256" key="2">
    <source>
        <dbReference type="ARBA" id="ARBA00023015"/>
    </source>
</evidence>
<evidence type="ECO:0000256" key="5">
    <source>
        <dbReference type="SAM" id="MobiDB-lite"/>
    </source>
</evidence>
<dbReference type="InterPro" id="IPR011598">
    <property type="entry name" value="bHLH_dom"/>
</dbReference>
<keyword evidence="4" id="KW-0175">Coiled coil</keyword>
<sequence length="483" mass="54181">MDSLFHLDAEDRRPFLQNALSDLHGWMASRGLHAAKRFVSSVPGLAFKRGLPYIELESSALVNLASALGQRQFYKEARIKIAVFMGCPSGEIELGMSSSNNANMRENIQKLFGNDFMNYQNPFTEPLPIDWSRPSSSSSSFPSPSIESPEYSSFTDPPGENIMRATIPQSQQRTVDAYRCLQLPSHQHEDEVLTRAMLTVISSQPIDNQRRMEGLPISQINSSAFKAYDSNTGASFDSQARFVGQKMLKKAITISRKIHSLNYRYGPGRGLRPANVQQLQHMMSERKRREKLGESIHMLRRLIPLGSKVPSCSFLLHKLHRKNITVAISKQKDKLSVLLKAREYLEMLKAQVHELQERNNKLEMQLQPSKKGTAEKIRFSREMLEIQVNKASESTSESARINLAVIIRARVNLADLVLTVLECLKGMGISNMISVDASAYPPQDIAVSWTNLTLQFEANNTDENTLKEAVTQAIISLFSPAAA</sequence>
<proteinExistence type="inferred from homology"/>
<evidence type="ECO:0000256" key="4">
    <source>
        <dbReference type="SAM" id="Coils"/>
    </source>
</evidence>
<evidence type="ECO:0000313" key="10">
    <source>
        <dbReference type="Proteomes" id="UP000639772"/>
    </source>
</evidence>
<keyword evidence="9" id="KW-1185">Reference proteome</keyword>
<dbReference type="Pfam" id="PF23132">
    <property type="entry name" value="DUF7049"/>
    <property type="match status" value="1"/>
</dbReference>
<feature type="region of interest" description="Disordered" evidence="5">
    <location>
        <begin position="129"/>
        <end position="162"/>
    </location>
</feature>
<dbReference type="Pfam" id="PF23133">
    <property type="entry name" value="DUF7050"/>
    <property type="match status" value="1"/>
</dbReference>
<dbReference type="Proteomes" id="UP000639772">
    <property type="component" value="Unassembled WGS sequence"/>
</dbReference>
<comment type="caution">
    <text evidence="8">The sequence shown here is derived from an EMBL/GenBank/DDBJ whole genome shotgun (WGS) entry which is preliminary data.</text>
</comment>
<reference evidence="9 10" key="1">
    <citation type="journal article" date="2020" name="Nat. Food">
        <title>A phased Vanilla planifolia genome enables genetic improvement of flavour and production.</title>
        <authorList>
            <person name="Hasing T."/>
            <person name="Tang H."/>
            <person name="Brym M."/>
            <person name="Khazi F."/>
            <person name="Huang T."/>
            <person name="Chambers A.H."/>
        </authorList>
    </citation>
    <scope>NUCLEOTIDE SEQUENCE [LARGE SCALE GENOMIC DNA]</scope>
    <source>
        <tissue evidence="8">Leaf</tissue>
    </source>
</reference>
<keyword evidence="2" id="KW-0805">Transcription regulation</keyword>
<dbReference type="InterPro" id="IPR055478">
    <property type="entry name" value="DUF7050"/>
</dbReference>
<evidence type="ECO:0000313" key="8">
    <source>
        <dbReference type="EMBL" id="KAG0450830.1"/>
    </source>
</evidence>
<dbReference type="Pfam" id="PF00010">
    <property type="entry name" value="HLH"/>
    <property type="match status" value="1"/>
</dbReference>
<evidence type="ECO:0000256" key="3">
    <source>
        <dbReference type="ARBA" id="ARBA00023163"/>
    </source>
</evidence>
<evidence type="ECO:0000313" key="7">
    <source>
        <dbReference type="EMBL" id="KAG0450755.1"/>
    </source>
</evidence>
<accession>A0A835PBV9</accession>
<dbReference type="InterPro" id="IPR044658">
    <property type="entry name" value="bHLH92/bHLH041-like"/>
</dbReference>
<comment type="similarity">
    <text evidence="1">Belongs to the bHLH protein family.</text>
</comment>
<dbReference type="InterPro" id="IPR055477">
    <property type="entry name" value="DUF7049"/>
</dbReference>
<evidence type="ECO:0000313" key="9">
    <source>
        <dbReference type="Proteomes" id="UP000636800"/>
    </source>
</evidence>
<dbReference type="OrthoDB" id="5778525at2759"/>
<feature type="domain" description="BHLH" evidence="6">
    <location>
        <begin position="276"/>
        <end position="348"/>
    </location>
</feature>
<dbReference type="EMBL" id="JADCNM010000089">
    <property type="protein sequence ID" value="KAG0450830.1"/>
    <property type="molecule type" value="Genomic_DNA"/>
</dbReference>
<dbReference type="Gene3D" id="4.10.280.10">
    <property type="entry name" value="Helix-loop-helix DNA-binding domain"/>
    <property type="match status" value="1"/>
</dbReference>
<dbReference type="SMART" id="SM00353">
    <property type="entry name" value="HLH"/>
    <property type="match status" value="1"/>
</dbReference>
<gene>
    <name evidence="8" type="ORF">HPP92_026553</name>
    <name evidence="7" type="ORF">HPP92_026782</name>
</gene>
<dbReference type="PANTHER" id="PTHR46665">
    <property type="entry name" value="TRANSCRIPTION FACTOR BHLH041-RELATED-RELATED"/>
    <property type="match status" value="1"/>
</dbReference>
<dbReference type="AlphaFoldDB" id="A0A835PBV9"/>
<protein>
    <recommendedName>
        <fullName evidence="6">BHLH domain-containing protein</fullName>
    </recommendedName>
</protein>
<organism evidence="8 10">
    <name type="scientific">Vanilla planifolia</name>
    <name type="common">Vanilla</name>
    <dbReference type="NCBI Taxonomy" id="51239"/>
    <lineage>
        <taxon>Eukaryota</taxon>
        <taxon>Viridiplantae</taxon>
        <taxon>Streptophyta</taxon>
        <taxon>Embryophyta</taxon>
        <taxon>Tracheophyta</taxon>
        <taxon>Spermatophyta</taxon>
        <taxon>Magnoliopsida</taxon>
        <taxon>Liliopsida</taxon>
        <taxon>Asparagales</taxon>
        <taxon>Orchidaceae</taxon>
        <taxon>Vanilloideae</taxon>
        <taxon>Vanilleae</taxon>
        <taxon>Vanilla</taxon>
    </lineage>
</organism>
<dbReference type="PANTHER" id="PTHR46665:SF1">
    <property type="entry name" value="SPERMATOGENESIS- AND OOGENESIS-SPECIFIC BASIC HELIX-LOOP-HELIX-CONTAINING PROTEIN 1"/>
    <property type="match status" value="1"/>
</dbReference>
<evidence type="ECO:0000256" key="1">
    <source>
        <dbReference type="ARBA" id="ARBA00005510"/>
    </source>
</evidence>